<dbReference type="SUPFAM" id="SSF54427">
    <property type="entry name" value="NTF2-like"/>
    <property type="match status" value="1"/>
</dbReference>
<comment type="caution">
    <text evidence="2">The sequence shown here is derived from an EMBL/GenBank/DDBJ whole genome shotgun (WGS) entry which is preliminary data.</text>
</comment>
<keyword evidence="3" id="KW-1185">Reference proteome</keyword>
<name>A0A4Q9HFW8_9SPHI</name>
<protein>
    <recommendedName>
        <fullName evidence="4">Nuclear transport factor 2 family protein</fullName>
    </recommendedName>
</protein>
<dbReference type="InterPro" id="IPR039437">
    <property type="entry name" value="FrzH/put_lumazine-bd"/>
</dbReference>
<feature type="signal peptide" evidence="1">
    <location>
        <begin position="1"/>
        <end position="21"/>
    </location>
</feature>
<accession>A0A4Q9HFW8</accession>
<dbReference type="Pfam" id="PF12893">
    <property type="entry name" value="Lumazine_bd_2"/>
    <property type="match status" value="1"/>
</dbReference>
<dbReference type="OrthoDB" id="9770043at2"/>
<reference evidence="2 3" key="1">
    <citation type="submission" date="2019-02" db="EMBL/GenBank/DDBJ databases">
        <title>Pedobacter kyonggii whole genome sequence analysis.</title>
        <authorList>
            <person name="Dahal R.H."/>
        </authorList>
    </citation>
    <scope>NUCLEOTIDE SEQUENCE [LARGE SCALE GENOMIC DNA]</scope>
    <source>
        <strain evidence="2 3">K-4-11-1</strain>
    </source>
</reference>
<dbReference type="AlphaFoldDB" id="A0A4Q9HFW8"/>
<gene>
    <name evidence="2" type="ORF">EYS08_05120</name>
</gene>
<dbReference type="Gene3D" id="3.10.450.50">
    <property type="match status" value="1"/>
</dbReference>
<dbReference type="InterPro" id="IPR032710">
    <property type="entry name" value="NTF2-like_dom_sf"/>
</dbReference>
<keyword evidence="1" id="KW-0732">Signal</keyword>
<feature type="chain" id="PRO_5021001853" description="Nuclear transport factor 2 family protein" evidence="1">
    <location>
        <begin position="22"/>
        <end position="141"/>
    </location>
</feature>
<evidence type="ECO:0008006" key="4">
    <source>
        <dbReference type="Google" id="ProtNLM"/>
    </source>
</evidence>
<evidence type="ECO:0000313" key="3">
    <source>
        <dbReference type="Proteomes" id="UP000291819"/>
    </source>
</evidence>
<dbReference type="PROSITE" id="PS51257">
    <property type="entry name" value="PROKAR_LIPOPROTEIN"/>
    <property type="match status" value="1"/>
</dbReference>
<evidence type="ECO:0000256" key="1">
    <source>
        <dbReference type="SAM" id="SignalP"/>
    </source>
</evidence>
<evidence type="ECO:0000313" key="2">
    <source>
        <dbReference type="EMBL" id="TBO43978.1"/>
    </source>
</evidence>
<proteinExistence type="predicted"/>
<sequence>MNKMKILTIVLLSLLSCKLSAQQQDKELIKQTIEIYFDGWMTGDTSKIGKVMHSTCNLKTIKENEVVVIDRKSYLSRFKLRPKLENSFGRLISINVTGRTASAKCEIEIPERIFTDYFNMMKLNDEWYIVDKISTNILKIK</sequence>
<organism evidence="2 3">
    <name type="scientific">Pedobacter kyonggii</name>
    <dbReference type="NCBI Taxonomy" id="1926871"/>
    <lineage>
        <taxon>Bacteria</taxon>
        <taxon>Pseudomonadati</taxon>
        <taxon>Bacteroidota</taxon>
        <taxon>Sphingobacteriia</taxon>
        <taxon>Sphingobacteriales</taxon>
        <taxon>Sphingobacteriaceae</taxon>
        <taxon>Pedobacter</taxon>
    </lineage>
</organism>
<dbReference type="Proteomes" id="UP000291819">
    <property type="component" value="Unassembled WGS sequence"/>
</dbReference>
<dbReference type="EMBL" id="SIXF01000003">
    <property type="protein sequence ID" value="TBO43978.1"/>
    <property type="molecule type" value="Genomic_DNA"/>
</dbReference>
<dbReference type="RefSeq" id="WP_131028817.1">
    <property type="nucleotide sequence ID" value="NZ_SIXF01000003.1"/>
</dbReference>